<reference evidence="4 5" key="1">
    <citation type="submission" date="2016-11" db="EMBL/GenBank/DDBJ databases">
        <authorList>
            <person name="Jaros S."/>
            <person name="Januszkiewicz K."/>
            <person name="Wedrychowicz H."/>
        </authorList>
    </citation>
    <scope>NUCLEOTIDE SEQUENCE [LARGE SCALE GENOMIC DNA]</scope>
    <source>
        <strain evidence="4 5">DSM 10068</strain>
    </source>
</reference>
<dbReference type="AlphaFoldDB" id="A0A1M5UMZ0"/>
<dbReference type="Proteomes" id="UP000183995">
    <property type="component" value="Unassembled WGS sequence"/>
</dbReference>
<feature type="compositionally biased region" description="Low complexity" evidence="1">
    <location>
        <begin position="258"/>
        <end position="279"/>
    </location>
</feature>
<feature type="domain" description="DUF4830" evidence="3">
    <location>
        <begin position="83"/>
        <end position="164"/>
    </location>
</feature>
<dbReference type="Pfam" id="PF16112">
    <property type="entry name" value="DUF4830"/>
    <property type="match status" value="1"/>
</dbReference>
<name>A0A1M5UMZ0_9FIRM</name>
<keyword evidence="2" id="KW-0472">Membrane</keyword>
<evidence type="ECO:0000313" key="5">
    <source>
        <dbReference type="Proteomes" id="UP000183995"/>
    </source>
</evidence>
<evidence type="ECO:0000313" key="4">
    <source>
        <dbReference type="EMBL" id="SHH64083.1"/>
    </source>
</evidence>
<dbReference type="STRING" id="1123282.SAMN02745823_00585"/>
<evidence type="ECO:0000259" key="3">
    <source>
        <dbReference type="Pfam" id="PF16112"/>
    </source>
</evidence>
<feature type="transmembrane region" description="Helical" evidence="2">
    <location>
        <begin position="33"/>
        <end position="54"/>
    </location>
</feature>
<organism evidence="4 5">
    <name type="scientific">Sporobacter termitidis DSM 10068</name>
    <dbReference type="NCBI Taxonomy" id="1123282"/>
    <lineage>
        <taxon>Bacteria</taxon>
        <taxon>Bacillati</taxon>
        <taxon>Bacillota</taxon>
        <taxon>Clostridia</taxon>
        <taxon>Eubacteriales</taxon>
        <taxon>Oscillospiraceae</taxon>
        <taxon>Sporobacter</taxon>
    </lineage>
</organism>
<keyword evidence="2" id="KW-0812">Transmembrane</keyword>
<evidence type="ECO:0000256" key="1">
    <source>
        <dbReference type="SAM" id="MobiDB-lite"/>
    </source>
</evidence>
<proteinExistence type="predicted"/>
<keyword evidence="2" id="KW-1133">Transmembrane helix</keyword>
<gene>
    <name evidence="4" type="ORF">SAMN02745823_00585</name>
</gene>
<sequence>MSYIGTTANKLYQHCNGVNGMFIFTAKFNKKKAVLAVLILAAVLIAVILIAGSISRSSNAKNAKETAALSAVVKNNDQRVKYLNSLGWEVDKNPLEEQQVVIPREFSDVYTKYNEIQTQQGFDLSKYGGIEAKRYTYKVLNYPETTGNVVADIIVYRNEVIAGDVQSNALDGFMVGLRYPKGLPSSPAPSAALPTAGNQGAVPSAQPNAGNQGTAPTAQPNAGNQGTAPTAQPNTGNQGTAPTAQPNAGNQGAAPTVQPNAGNQGTNPNNAANPNNANTSALTSDASALEELEP</sequence>
<evidence type="ECO:0000256" key="2">
    <source>
        <dbReference type="SAM" id="Phobius"/>
    </source>
</evidence>
<dbReference type="InterPro" id="IPR032257">
    <property type="entry name" value="DUF4830"/>
</dbReference>
<feature type="compositionally biased region" description="Polar residues" evidence="1">
    <location>
        <begin position="205"/>
        <end position="250"/>
    </location>
</feature>
<feature type="region of interest" description="Disordered" evidence="1">
    <location>
        <begin position="186"/>
        <end position="294"/>
    </location>
</feature>
<dbReference type="EMBL" id="FQXV01000001">
    <property type="protein sequence ID" value="SHH64083.1"/>
    <property type="molecule type" value="Genomic_DNA"/>
</dbReference>
<accession>A0A1M5UMZ0</accession>
<keyword evidence="5" id="KW-1185">Reference proteome</keyword>
<protein>
    <recommendedName>
        <fullName evidence="3">DUF4830 domain-containing protein</fullName>
    </recommendedName>
</protein>